<dbReference type="NCBIfam" id="TIGR01557">
    <property type="entry name" value="myb_SHAQKYF"/>
    <property type="match status" value="1"/>
</dbReference>
<dbReference type="InterPro" id="IPR001005">
    <property type="entry name" value="SANT/Myb"/>
</dbReference>
<evidence type="ECO:0000256" key="1">
    <source>
        <dbReference type="ARBA" id="ARBA00023015"/>
    </source>
</evidence>
<dbReference type="CDD" id="cd00167">
    <property type="entry name" value="SANT"/>
    <property type="match status" value="1"/>
</dbReference>
<proteinExistence type="predicted"/>
<evidence type="ECO:0000259" key="5">
    <source>
        <dbReference type="PROSITE" id="PS50090"/>
    </source>
</evidence>
<dbReference type="InterPro" id="IPR017884">
    <property type="entry name" value="SANT_dom"/>
</dbReference>
<dbReference type="AlphaFoldDB" id="A0A7S2ZA99"/>
<evidence type="ECO:0000256" key="4">
    <source>
        <dbReference type="SAM" id="MobiDB-lite"/>
    </source>
</evidence>
<dbReference type="PROSITE" id="PS50090">
    <property type="entry name" value="MYB_LIKE"/>
    <property type="match status" value="1"/>
</dbReference>
<keyword evidence="2" id="KW-0804">Transcription</keyword>
<keyword evidence="1" id="KW-0805">Transcription regulation</keyword>
<feature type="domain" description="Myb-like" evidence="5">
    <location>
        <begin position="74"/>
        <end position="120"/>
    </location>
</feature>
<feature type="compositionally biased region" description="Basic and acidic residues" evidence="4">
    <location>
        <begin position="421"/>
        <end position="431"/>
    </location>
</feature>
<dbReference type="Gene3D" id="1.10.10.60">
    <property type="entry name" value="Homeodomain-like"/>
    <property type="match status" value="1"/>
</dbReference>
<sequence>MSGEDGPKSMAISGLLCEGEEKGMEMNTAEEKERGFVSGKPNESPSLSLGGMSGVSCLSPSLSDSGRRSLSSGKRENWKEDEHERFKMALEKYGRNWKMVEREVQTRTAKQIRSHAQKYFLRLVREQSEDQHRIPKARKWTSRKLGGDAKKSGSSSNTVPRSETAGISSMSSPAISSPDVSHSSPDFGWYGDKSPRLGSDRHGYSPMSYGPQSPSMSFYQYDNYSHGYPHNCNSPSTHNAYNRHSPPIGMPREMMQQHAPPVQQCGFFYQPMYHHCDCAHHHGMDAPPGVSPLVVPPGSSPVVASPGMASPSVPSPGMHSPGMPSPGMPSPGMASPGVPAYPPMPQSNDPRYLFELHRRQNGLPPVPTFANNRGSHHERGSHQNILENFHGHRQAMNAKLQQSAESRGGNLPQQMGSGVEDVPRDKKDAPANERMAGTSAEEKSSIVKPEPTVLRPPTEVKRPEKPEPKSSAISKHSSTAGKQRSIDSHAAKMQQPALASRGQRQQAPIDQSSTQLSLLLNAVKEIEKVEVSSPSTGPLQSDAK</sequence>
<dbReference type="Pfam" id="PF00249">
    <property type="entry name" value="Myb_DNA-binding"/>
    <property type="match status" value="1"/>
</dbReference>
<feature type="compositionally biased region" description="Low complexity" evidence="4">
    <location>
        <begin position="58"/>
        <end position="72"/>
    </location>
</feature>
<organism evidence="8">
    <name type="scientific">Rhodosorus marinus</name>
    <dbReference type="NCBI Taxonomy" id="101924"/>
    <lineage>
        <taxon>Eukaryota</taxon>
        <taxon>Rhodophyta</taxon>
        <taxon>Stylonematophyceae</taxon>
        <taxon>Stylonematales</taxon>
        <taxon>Stylonemataceae</taxon>
        <taxon>Rhodosorus</taxon>
    </lineage>
</organism>
<protein>
    <submittedName>
        <fullName evidence="8">Uncharacterized protein</fullName>
    </submittedName>
</protein>
<dbReference type="InterPro" id="IPR006447">
    <property type="entry name" value="Myb_dom_plants"/>
</dbReference>
<evidence type="ECO:0000259" key="7">
    <source>
        <dbReference type="PROSITE" id="PS51294"/>
    </source>
</evidence>
<feature type="domain" description="SANT" evidence="6">
    <location>
        <begin position="76"/>
        <end position="124"/>
    </location>
</feature>
<dbReference type="InterPro" id="IPR009057">
    <property type="entry name" value="Homeodomain-like_sf"/>
</dbReference>
<gene>
    <name evidence="8" type="ORF">RMAR00112_LOCUS1559</name>
</gene>
<dbReference type="PROSITE" id="PS51294">
    <property type="entry name" value="HTH_MYB"/>
    <property type="match status" value="1"/>
</dbReference>
<feature type="compositionally biased region" description="Basic and acidic residues" evidence="4">
    <location>
        <begin position="458"/>
        <end position="468"/>
    </location>
</feature>
<dbReference type="SMART" id="SM00717">
    <property type="entry name" value="SANT"/>
    <property type="match status" value="1"/>
</dbReference>
<feature type="compositionally biased region" description="Basic and acidic residues" evidence="4">
    <location>
        <begin position="19"/>
        <end position="35"/>
    </location>
</feature>
<feature type="region of interest" description="Disordered" evidence="4">
    <location>
        <begin position="396"/>
        <end position="512"/>
    </location>
</feature>
<evidence type="ECO:0000259" key="6">
    <source>
        <dbReference type="PROSITE" id="PS51293"/>
    </source>
</evidence>
<feature type="domain" description="HTH myb-type" evidence="7">
    <location>
        <begin position="74"/>
        <end position="124"/>
    </location>
</feature>
<feature type="compositionally biased region" description="Low complexity" evidence="4">
    <location>
        <begin position="168"/>
        <end position="185"/>
    </location>
</feature>
<name>A0A7S2ZA99_9RHOD</name>
<dbReference type="GO" id="GO:0003677">
    <property type="term" value="F:DNA binding"/>
    <property type="evidence" value="ECO:0007669"/>
    <property type="project" value="InterPro"/>
</dbReference>
<dbReference type="InterPro" id="IPR017930">
    <property type="entry name" value="Myb_dom"/>
</dbReference>
<feature type="compositionally biased region" description="Polar residues" evidence="4">
    <location>
        <begin position="152"/>
        <end position="167"/>
    </location>
</feature>
<accession>A0A7S2ZA99</accession>
<dbReference type="PROSITE" id="PS51293">
    <property type="entry name" value="SANT"/>
    <property type="match status" value="1"/>
</dbReference>
<evidence type="ECO:0000256" key="3">
    <source>
        <dbReference type="ARBA" id="ARBA00023242"/>
    </source>
</evidence>
<dbReference type="EMBL" id="HBHW01001879">
    <property type="protein sequence ID" value="CAE0033618.1"/>
    <property type="molecule type" value="Transcribed_RNA"/>
</dbReference>
<evidence type="ECO:0000256" key="2">
    <source>
        <dbReference type="ARBA" id="ARBA00023163"/>
    </source>
</evidence>
<feature type="region of interest" description="Disordered" evidence="4">
    <location>
        <begin position="303"/>
        <end position="332"/>
    </location>
</feature>
<reference evidence="8" key="1">
    <citation type="submission" date="2021-01" db="EMBL/GenBank/DDBJ databases">
        <authorList>
            <person name="Corre E."/>
            <person name="Pelletier E."/>
            <person name="Niang G."/>
            <person name="Scheremetjew M."/>
            <person name="Finn R."/>
            <person name="Kale V."/>
            <person name="Holt S."/>
            <person name="Cochrane G."/>
            <person name="Meng A."/>
            <person name="Brown T."/>
            <person name="Cohen L."/>
        </authorList>
    </citation>
    <scope>NUCLEOTIDE SEQUENCE</scope>
    <source>
        <strain evidence="8">CCMP 769</strain>
    </source>
</reference>
<dbReference type="PANTHER" id="PTHR44042:SF67">
    <property type="entry name" value="MYB-LIKE PROTEIN I"/>
    <property type="match status" value="1"/>
</dbReference>
<feature type="compositionally biased region" description="Polar residues" evidence="4">
    <location>
        <begin position="471"/>
        <end position="482"/>
    </location>
</feature>
<dbReference type="PANTHER" id="PTHR44042">
    <property type="entry name" value="DUPLICATED HOMEODOMAIN-LIKE SUPERFAMILY PROTEIN-RELATED"/>
    <property type="match status" value="1"/>
</dbReference>
<feature type="compositionally biased region" description="Basic and acidic residues" evidence="4">
    <location>
        <begin position="73"/>
        <end position="84"/>
    </location>
</feature>
<evidence type="ECO:0000313" key="8">
    <source>
        <dbReference type="EMBL" id="CAE0033618.1"/>
    </source>
</evidence>
<feature type="compositionally biased region" description="Polar residues" evidence="4">
    <location>
        <begin position="502"/>
        <end position="512"/>
    </location>
</feature>
<feature type="compositionally biased region" description="Low complexity" evidence="4">
    <location>
        <begin position="303"/>
        <end position="322"/>
    </location>
</feature>
<feature type="compositionally biased region" description="Polar residues" evidence="4">
    <location>
        <begin position="399"/>
        <end position="416"/>
    </location>
</feature>
<feature type="region of interest" description="Disordered" evidence="4">
    <location>
        <begin position="1"/>
        <end position="84"/>
    </location>
</feature>
<feature type="region of interest" description="Disordered" evidence="4">
    <location>
        <begin position="127"/>
        <end position="194"/>
    </location>
</feature>
<keyword evidence="3" id="KW-0539">Nucleus</keyword>
<dbReference type="SUPFAM" id="SSF46689">
    <property type="entry name" value="Homeodomain-like"/>
    <property type="match status" value="1"/>
</dbReference>